<dbReference type="Gene3D" id="3.40.50.300">
    <property type="entry name" value="P-loop containing nucleotide triphosphate hydrolases"/>
    <property type="match status" value="1"/>
</dbReference>
<dbReference type="AlphaFoldDB" id="A0A8X8KQZ9"/>
<comment type="caution">
    <text evidence="1">The sequence shown here is derived from an EMBL/GenBank/DDBJ whole genome shotgun (WGS) entry which is preliminary data.</text>
</comment>
<dbReference type="Proteomes" id="UP000484076">
    <property type="component" value="Unassembled WGS sequence"/>
</dbReference>
<dbReference type="RefSeq" id="WP_152828514.1">
    <property type="nucleotide sequence ID" value="NZ_WHUT02000016.1"/>
</dbReference>
<sequence>MMTRVVFHIGDRKTGTTSLQRLFTDWLGEDGQPLPGIPHYPRAGRWREQRINHVNLAHQTCGDARFNPDLGNWADLGREIAETAAPLVVVSSEGFESADPARMAADIASHLPAGTQVQMVCYLRSHIDRICASYAQNVKTGKYFRPLEVFAARSARGRLGQPFQRLQRWRDHFGDRLEVRAYRRDRLLRQDVLDDFLIGVLRLDPALVATKPQITLENTNPGMQALEAVRRLCVAAGLEKTPDALPAAVLERRFLGPLRETLIRLLPDDPPLRLSPAAADLTHDACLEDAQAIDAAFFADDPCFVAALTESRDKAHAAARTAAVPAELPAPAQAALADCGNRLAAALREYRAAG</sequence>
<evidence type="ECO:0000313" key="1">
    <source>
        <dbReference type="EMBL" id="NUB46521.1"/>
    </source>
</evidence>
<name>A0A8X8KQZ9_9RHOB</name>
<dbReference type="InterPro" id="IPR027417">
    <property type="entry name" value="P-loop_NTPase"/>
</dbReference>
<evidence type="ECO:0000313" key="2">
    <source>
        <dbReference type="Proteomes" id="UP000484076"/>
    </source>
</evidence>
<gene>
    <name evidence="1" type="ORF">GEU84_019180</name>
</gene>
<accession>A0A8X8KQZ9</accession>
<organism evidence="1 2">
    <name type="scientific">Fertoeibacter niger</name>
    <dbReference type="NCBI Taxonomy" id="2656921"/>
    <lineage>
        <taxon>Bacteria</taxon>
        <taxon>Pseudomonadati</taxon>
        <taxon>Pseudomonadota</taxon>
        <taxon>Alphaproteobacteria</taxon>
        <taxon>Rhodobacterales</taxon>
        <taxon>Paracoccaceae</taxon>
        <taxon>Fertoeibacter</taxon>
    </lineage>
</organism>
<keyword evidence="2" id="KW-1185">Reference proteome</keyword>
<dbReference type="EMBL" id="WHUT02000016">
    <property type="protein sequence ID" value="NUB46521.1"/>
    <property type="molecule type" value="Genomic_DNA"/>
</dbReference>
<protein>
    <submittedName>
        <fullName evidence="1">Uncharacterized protein</fullName>
    </submittedName>
</protein>
<dbReference type="SUPFAM" id="SSF52540">
    <property type="entry name" value="P-loop containing nucleoside triphosphate hydrolases"/>
    <property type="match status" value="1"/>
</dbReference>
<proteinExistence type="predicted"/>
<reference evidence="1" key="1">
    <citation type="submission" date="2020-05" db="EMBL/GenBank/DDBJ databases">
        <title>Fertoebacter nigrum gen. nov., sp. nov., a new member of the family Rhodobacteraceae.</title>
        <authorList>
            <person name="Szuroczki S."/>
            <person name="Abbaszade G."/>
            <person name="Buni D."/>
            <person name="Schumann P."/>
            <person name="Toth E."/>
        </authorList>
    </citation>
    <scope>NUCLEOTIDE SEQUENCE</scope>
    <source>
        <strain evidence="1">RG-N-1a</strain>
    </source>
</reference>